<accession>A0A9Q0KEL8</accession>
<dbReference type="Pfam" id="PF00083">
    <property type="entry name" value="Sugar_tr"/>
    <property type="match status" value="1"/>
</dbReference>
<dbReference type="OrthoDB" id="419616at2759"/>
<dbReference type="InterPro" id="IPR005828">
    <property type="entry name" value="MFS_sugar_transport-like"/>
</dbReference>
<reference evidence="7" key="1">
    <citation type="journal article" date="2023" name="Plant J.">
        <title>The genome of the king protea, Protea cynaroides.</title>
        <authorList>
            <person name="Chang J."/>
            <person name="Duong T.A."/>
            <person name="Schoeman C."/>
            <person name="Ma X."/>
            <person name="Roodt D."/>
            <person name="Barker N."/>
            <person name="Li Z."/>
            <person name="Van de Peer Y."/>
            <person name="Mizrachi E."/>
        </authorList>
    </citation>
    <scope>NUCLEOTIDE SEQUENCE</scope>
    <source>
        <tissue evidence="7">Young leaves</tissue>
    </source>
</reference>
<comment type="caution">
    <text evidence="7">The sequence shown here is derived from an EMBL/GenBank/DDBJ whole genome shotgun (WGS) entry which is preliminary data.</text>
</comment>
<proteinExistence type="predicted"/>
<feature type="transmembrane region" description="Helical" evidence="6">
    <location>
        <begin position="20"/>
        <end position="41"/>
    </location>
</feature>
<gene>
    <name evidence="7" type="ORF">NE237_015597</name>
</gene>
<dbReference type="GO" id="GO:0016020">
    <property type="term" value="C:membrane"/>
    <property type="evidence" value="ECO:0007669"/>
    <property type="project" value="UniProtKB-SubCell"/>
</dbReference>
<organism evidence="7 8">
    <name type="scientific">Protea cynaroides</name>
    <dbReference type="NCBI Taxonomy" id="273540"/>
    <lineage>
        <taxon>Eukaryota</taxon>
        <taxon>Viridiplantae</taxon>
        <taxon>Streptophyta</taxon>
        <taxon>Embryophyta</taxon>
        <taxon>Tracheophyta</taxon>
        <taxon>Spermatophyta</taxon>
        <taxon>Magnoliopsida</taxon>
        <taxon>Proteales</taxon>
        <taxon>Proteaceae</taxon>
        <taxon>Protea</taxon>
    </lineage>
</organism>
<evidence type="ECO:0000256" key="4">
    <source>
        <dbReference type="ARBA" id="ARBA00022989"/>
    </source>
</evidence>
<dbReference type="AlphaFoldDB" id="A0A9Q0KEL8"/>
<evidence type="ECO:0000256" key="1">
    <source>
        <dbReference type="ARBA" id="ARBA00004370"/>
    </source>
</evidence>
<evidence type="ECO:0000256" key="3">
    <source>
        <dbReference type="ARBA" id="ARBA00022692"/>
    </source>
</evidence>
<dbReference type="PANTHER" id="PTHR48020:SF49">
    <property type="entry name" value="SUGAR TRANSPORTER"/>
    <property type="match status" value="1"/>
</dbReference>
<dbReference type="Proteomes" id="UP001141806">
    <property type="component" value="Unassembled WGS sequence"/>
</dbReference>
<keyword evidence="5 6" id="KW-0472">Membrane</keyword>
<evidence type="ECO:0000256" key="2">
    <source>
        <dbReference type="ARBA" id="ARBA00022448"/>
    </source>
</evidence>
<dbReference type="InterPro" id="IPR050814">
    <property type="entry name" value="Myo-inositol_Transporter"/>
</dbReference>
<keyword evidence="4 6" id="KW-1133">Transmembrane helix</keyword>
<keyword evidence="3 6" id="KW-0812">Transmembrane</keyword>
<dbReference type="InterPro" id="IPR036259">
    <property type="entry name" value="MFS_trans_sf"/>
</dbReference>
<dbReference type="EMBL" id="JAMYWD010000006">
    <property type="protein sequence ID" value="KAJ4968896.1"/>
    <property type="molecule type" value="Genomic_DNA"/>
</dbReference>
<keyword evidence="8" id="KW-1185">Reference proteome</keyword>
<name>A0A9Q0KEL8_9MAGN</name>
<dbReference type="GO" id="GO:0022857">
    <property type="term" value="F:transmembrane transporter activity"/>
    <property type="evidence" value="ECO:0007669"/>
    <property type="project" value="InterPro"/>
</dbReference>
<feature type="transmembrane region" description="Helical" evidence="6">
    <location>
        <begin position="48"/>
        <end position="72"/>
    </location>
</feature>
<evidence type="ECO:0000256" key="6">
    <source>
        <dbReference type="SAM" id="Phobius"/>
    </source>
</evidence>
<evidence type="ECO:0000313" key="7">
    <source>
        <dbReference type="EMBL" id="KAJ4968896.1"/>
    </source>
</evidence>
<dbReference type="Gene3D" id="1.20.1250.20">
    <property type="entry name" value="MFS general substrate transporter like domains"/>
    <property type="match status" value="1"/>
</dbReference>
<dbReference type="PANTHER" id="PTHR48020">
    <property type="entry name" value="PROTON MYO-INOSITOL COTRANSPORTER"/>
    <property type="match status" value="1"/>
</dbReference>
<evidence type="ECO:0000313" key="8">
    <source>
        <dbReference type="Proteomes" id="UP001141806"/>
    </source>
</evidence>
<evidence type="ECO:0000256" key="5">
    <source>
        <dbReference type="ARBA" id="ARBA00023136"/>
    </source>
</evidence>
<protein>
    <submittedName>
        <fullName evidence="7">Uncharacterized protein</fullName>
    </submittedName>
</protein>
<comment type="subcellular location">
    <subcellularLocation>
        <location evidence="1">Membrane</location>
    </subcellularLocation>
</comment>
<sequence length="79" mass="8855">MLYSPQIFKMVGITGRIQKIVGVVAAGFEKMIFMLAATFFMQKIDRRPLLLTSIGGMILSLLCLEFGLTITYTHPNEDL</sequence>
<keyword evidence="2" id="KW-0813">Transport</keyword>